<dbReference type="Proteomes" id="UP001217417">
    <property type="component" value="Unassembled WGS sequence"/>
</dbReference>
<dbReference type="GeneID" id="80879907"/>
<name>A0AAD7QSJ5_9ASCO</name>
<gene>
    <name evidence="1" type="ORF">POJ06DRAFT_179884</name>
</gene>
<dbReference type="AlphaFoldDB" id="A0AAD7QSJ5"/>
<organism evidence="1 2">
    <name type="scientific">Lipomyces tetrasporus</name>
    <dbReference type="NCBI Taxonomy" id="54092"/>
    <lineage>
        <taxon>Eukaryota</taxon>
        <taxon>Fungi</taxon>
        <taxon>Dikarya</taxon>
        <taxon>Ascomycota</taxon>
        <taxon>Saccharomycotina</taxon>
        <taxon>Lipomycetes</taxon>
        <taxon>Lipomycetales</taxon>
        <taxon>Lipomycetaceae</taxon>
        <taxon>Lipomyces</taxon>
    </lineage>
</organism>
<evidence type="ECO:0000313" key="1">
    <source>
        <dbReference type="EMBL" id="KAJ8100176.1"/>
    </source>
</evidence>
<protein>
    <submittedName>
        <fullName evidence="1">Uncharacterized protein</fullName>
    </submittedName>
</protein>
<sequence>YDADNHPALCVSAAPRVTGRLKRITYLEFDSRKGTSFTCTPDHRLTLTTIGTRPFAS</sequence>
<proteinExistence type="predicted"/>
<reference evidence="1" key="1">
    <citation type="submission" date="2023-03" db="EMBL/GenBank/DDBJ databases">
        <title>Near-Complete genome sequence of Lipomyces tetrasporous NRRL Y-64009, an oleaginous yeast capable of growing on lignocellulosic hydrolysates.</title>
        <authorList>
            <consortium name="Lawrence Berkeley National Laboratory"/>
            <person name="Jagtap S.S."/>
            <person name="Liu J.-J."/>
            <person name="Walukiewicz H.E."/>
            <person name="Pangilinan J."/>
            <person name="Lipzen A."/>
            <person name="Ahrendt S."/>
            <person name="Koriabine M."/>
            <person name="Cobaugh K."/>
            <person name="Salamov A."/>
            <person name="Yoshinaga Y."/>
            <person name="Ng V."/>
            <person name="Daum C."/>
            <person name="Grigoriev I.V."/>
            <person name="Slininger P.J."/>
            <person name="Dien B.S."/>
            <person name="Jin Y.-S."/>
            <person name="Rao C.V."/>
        </authorList>
    </citation>
    <scope>NUCLEOTIDE SEQUENCE</scope>
    <source>
        <strain evidence="1">NRRL Y-64009</strain>
    </source>
</reference>
<feature type="non-terminal residue" evidence="1">
    <location>
        <position position="57"/>
    </location>
</feature>
<feature type="non-terminal residue" evidence="1">
    <location>
        <position position="1"/>
    </location>
</feature>
<evidence type="ECO:0000313" key="2">
    <source>
        <dbReference type="Proteomes" id="UP001217417"/>
    </source>
</evidence>
<dbReference type="EMBL" id="JARPMG010000006">
    <property type="protein sequence ID" value="KAJ8100176.1"/>
    <property type="molecule type" value="Genomic_DNA"/>
</dbReference>
<dbReference type="RefSeq" id="XP_056043626.1">
    <property type="nucleotide sequence ID" value="XM_056184741.1"/>
</dbReference>
<accession>A0AAD7QSJ5</accession>
<keyword evidence="2" id="KW-1185">Reference proteome</keyword>
<comment type="caution">
    <text evidence="1">The sequence shown here is derived from an EMBL/GenBank/DDBJ whole genome shotgun (WGS) entry which is preliminary data.</text>
</comment>